<comment type="similarity">
    <text evidence="1 4">Belongs to the IF-3 family.</text>
</comment>
<dbReference type="STRING" id="1121316.SAMN02745207_03720"/>
<keyword evidence="9" id="KW-1185">Reference proteome</keyword>
<keyword evidence="4" id="KW-0963">Cytoplasm</keyword>
<gene>
    <name evidence="4" type="primary">infC</name>
    <name evidence="8" type="ORF">SAMN02745207_03720</name>
</gene>
<comment type="subunit">
    <text evidence="4">Monomer.</text>
</comment>
<dbReference type="GO" id="GO:0032790">
    <property type="term" value="P:ribosome disassembly"/>
    <property type="evidence" value="ECO:0007669"/>
    <property type="project" value="TreeGrafter"/>
</dbReference>
<dbReference type="Gene3D" id="3.10.20.80">
    <property type="entry name" value="Translation initiation factor 3 (IF-3), N-terminal domain"/>
    <property type="match status" value="1"/>
</dbReference>
<protein>
    <recommendedName>
        <fullName evidence="4 5">Translation initiation factor IF-3</fullName>
    </recommendedName>
</protein>
<feature type="domain" description="Translation initiation factor 3 N-terminal" evidence="7">
    <location>
        <begin position="2"/>
        <end position="67"/>
    </location>
</feature>
<keyword evidence="2 4" id="KW-0396">Initiation factor</keyword>
<dbReference type="InterPro" id="IPR019814">
    <property type="entry name" value="Translation_initiation_fac_3_N"/>
</dbReference>
<proteinExistence type="inferred from homology"/>
<comment type="subcellular location">
    <subcellularLocation>
        <location evidence="4">Cytoplasm</location>
    </subcellularLocation>
</comment>
<name>A0A1M5XK20_9CLOT</name>
<dbReference type="SUPFAM" id="SSF54364">
    <property type="entry name" value="Translation initiation factor IF3, N-terminal domain"/>
    <property type="match status" value="1"/>
</dbReference>
<dbReference type="AlphaFoldDB" id="A0A1M5XK20"/>
<dbReference type="PANTHER" id="PTHR10938">
    <property type="entry name" value="TRANSLATION INITIATION FACTOR IF-3"/>
    <property type="match status" value="1"/>
</dbReference>
<dbReference type="GO" id="GO:0043022">
    <property type="term" value="F:ribosome binding"/>
    <property type="evidence" value="ECO:0007669"/>
    <property type="project" value="UniProtKB-ARBA"/>
</dbReference>
<dbReference type="GO" id="GO:0003743">
    <property type="term" value="F:translation initiation factor activity"/>
    <property type="evidence" value="ECO:0007669"/>
    <property type="project" value="UniProtKB-UniRule"/>
</dbReference>
<evidence type="ECO:0000256" key="4">
    <source>
        <dbReference type="HAMAP-Rule" id="MF_00080"/>
    </source>
</evidence>
<keyword evidence="3 4" id="KW-0648">Protein biosynthesis</keyword>
<evidence type="ECO:0000256" key="2">
    <source>
        <dbReference type="ARBA" id="ARBA00022540"/>
    </source>
</evidence>
<dbReference type="InterPro" id="IPR019815">
    <property type="entry name" value="Translation_initiation_fac_3_C"/>
</dbReference>
<dbReference type="FunFam" id="3.30.110.10:FF:000001">
    <property type="entry name" value="Translation initiation factor IF-3"/>
    <property type="match status" value="1"/>
</dbReference>
<dbReference type="PANTHER" id="PTHR10938:SF0">
    <property type="entry name" value="TRANSLATION INITIATION FACTOR IF-3, MITOCHONDRIAL"/>
    <property type="match status" value="1"/>
</dbReference>
<organism evidence="8 9">
    <name type="scientific">Clostridium grantii DSM 8605</name>
    <dbReference type="NCBI Taxonomy" id="1121316"/>
    <lineage>
        <taxon>Bacteria</taxon>
        <taxon>Bacillati</taxon>
        <taxon>Bacillota</taxon>
        <taxon>Clostridia</taxon>
        <taxon>Eubacteriales</taxon>
        <taxon>Clostridiaceae</taxon>
        <taxon>Clostridium</taxon>
    </lineage>
</organism>
<dbReference type="FunFam" id="3.10.20.80:FF:000001">
    <property type="entry name" value="Translation initiation factor IF-3"/>
    <property type="match status" value="1"/>
</dbReference>
<evidence type="ECO:0000256" key="3">
    <source>
        <dbReference type="ARBA" id="ARBA00022917"/>
    </source>
</evidence>
<dbReference type="InterPro" id="IPR001288">
    <property type="entry name" value="Translation_initiation_fac_3"/>
</dbReference>
<dbReference type="EMBL" id="FQXM01000031">
    <property type="protein sequence ID" value="SHI00151.1"/>
    <property type="molecule type" value="Genomic_DNA"/>
</dbReference>
<dbReference type="InterPro" id="IPR036787">
    <property type="entry name" value="T_IF-3_N_sf"/>
</dbReference>
<evidence type="ECO:0000313" key="9">
    <source>
        <dbReference type="Proteomes" id="UP000184447"/>
    </source>
</evidence>
<dbReference type="Proteomes" id="UP000184447">
    <property type="component" value="Unassembled WGS sequence"/>
</dbReference>
<dbReference type="Pfam" id="PF00707">
    <property type="entry name" value="IF3_C"/>
    <property type="match status" value="1"/>
</dbReference>
<evidence type="ECO:0000259" key="6">
    <source>
        <dbReference type="Pfam" id="PF00707"/>
    </source>
</evidence>
<dbReference type="NCBIfam" id="TIGR00168">
    <property type="entry name" value="infC"/>
    <property type="match status" value="1"/>
</dbReference>
<accession>A0A1M5XK20</accession>
<dbReference type="GO" id="GO:0005829">
    <property type="term" value="C:cytosol"/>
    <property type="evidence" value="ECO:0007669"/>
    <property type="project" value="TreeGrafter"/>
</dbReference>
<evidence type="ECO:0000259" key="7">
    <source>
        <dbReference type="Pfam" id="PF05198"/>
    </source>
</evidence>
<feature type="domain" description="Translation initiation factor 3 C-terminal" evidence="6">
    <location>
        <begin position="74"/>
        <end position="159"/>
    </location>
</feature>
<reference evidence="8 9" key="1">
    <citation type="submission" date="2016-11" db="EMBL/GenBank/DDBJ databases">
        <authorList>
            <person name="Jaros S."/>
            <person name="Januszkiewicz K."/>
            <person name="Wedrychowicz H."/>
        </authorList>
    </citation>
    <scope>NUCLEOTIDE SEQUENCE [LARGE SCALE GENOMIC DNA]</scope>
    <source>
        <strain evidence="8 9">DSM 8605</strain>
    </source>
</reference>
<dbReference type="HAMAP" id="MF_00080">
    <property type="entry name" value="IF_3"/>
    <property type="match status" value="1"/>
</dbReference>
<evidence type="ECO:0000256" key="5">
    <source>
        <dbReference type="NCBIfam" id="TIGR00168"/>
    </source>
</evidence>
<dbReference type="GO" id="GO:0016020">
    <property type="term" value="C:membrane"/>
    <property type="evidence" value="ECO:0007669"/>
    <property type="project" value="TreeGrafter"/>
</dbReference>
<dbReference type="Gene3D" id="3.30.110.10">
    <property type="entry name" value="Translation initiation factor 3 (IF-3), C-terminal domain"/>
    <property type="match status" value="1"/>
</dbReference>
<evidence type="ECO:0000313" key="8">
    <source>
        <dbReference type="EMBL" id="SHI00151.1"/>
    </source>
</evidence>
<dbReference type="InterPro" id="IPR036788">
    <property type="entry name" value="T_IF-3_C_sf"/>
</dbReference>
<dbReference type="Pfam" id="PF05198">
    <property type="entry name" value="IF3_N"/>
    <property type="match status" value="1"/>
</dbReference>
<comment type="function">
    <text evidence="4">IF-3 binds to the 30S ribosomal subunit and shifts the equilibrium between 70S ribosomes and their 50S and 30S subunits in favor of the free subunits, thus enhancing the availability of 30S subunits on which protein synthesis initiation begins.</text>
</comment>
<sequence length="161" mass="18380">MIRFKEVRVVGQDGEPLGIMSSKEALQIAEEQELDLVVIAETGNPPVCRIMDHGKFLYDQTKKVKEAKKKQKVVNLKEIRLSPAIEEHDIVIKANRARKFLSDEDKVKVTVRFRGRENNFTYKGVEILDNFLSKVEDLCIVEKKAALEGKNMIMILAPKRA</sequence>
<dbReference type="SUPFAM" id="SSF55200">
    <property type="entry name" value="Translation initiation factor IF3, C-terminal domain"/>
    <property type="match status" value="1"/>
</dbReference>
<evidence type="ECO:0000256" key="1">
    <source>
        <dbReference type="ARBA" id="ARBA00005439"/>
    </source>
</evidence>